<gene>
    <name evidence="1" type="ORF">SAMN05444001_11174</name>
</gene>
<comment type="caution">
    <text evidence="1">The sequence shown here is derived from an EMBL/GenBank/DDBJ whole genome shotgun (WGS) entry which is preliminary data.</text>
</comment>
<evidence type="ECO:0000313" key="1">
    <source>
        <dbReference type="EMBL" id="SEF99297.1"/>
    </source>
</evidence>
<protein>
    <recommendedName>
        <fullName evidence="3">DUF4493 domain-containing protein</fullName>
    </recommendedName>
</protein>
<dbReference type="EMBL" id="FNVS01000011">
    <property type="protein sequence ID" value="SEF99297.1"/>
    <property type="molecule type" value="Genomic_DNA"/>
</dbReference>
<dbReference type="RefSeq" id="WP_103983653.1">
    <property type="nucleotide sequence ID" value="NZ_FNVS01000011.1"/>
</dbReference>
<dbReference type="Pfam" id="PF14900">
    <property type="entry name" value="DUF4493"/>
    <property type="match status" value="1"/>
</dbReference>
<keyword evidence="2" id="KW-1185">Reference proteome</keyword>
<organism evidence="1 2">
    <name type="scientific">Parabacteroides chinchillae</name>
    <dbReference type="NCBI Taxonomy" id="871327"/>
    <lineage>
        <taxon>Bacteria</taxon>
        <taxon>Pseudomonadati</taxon>
        <taxon>Bacteroidota</taxon>
        <taxon>Bacteroidia</taxon>
        <taxon>Bacteroidales</taxon>
        <taxon>Tannerellaceae</taxon>
        <taxon>Parabacteroides</taxon>
    </lineage>
</organism>
<dbReference type="PROSITE" id="PS51257">
    <property type="entry name" value="PROKAR_LIPOPROTEIN"/>
    <property type="match status" value="1"/>
</dbReference>
<evidence type="ECO:0008006" key="3">
    <source>
        <dbReference type="Google" id="ProtNLM"/>
    </source>
</evidence>
<sequence>MKTVLYTIALIISFIVGFTSCEMKKELTGGIKPVDPDEVPSDPKVAGVLDLKLNLQPESDTPETKAKADVAATVDINDFGVQIIDSTGTVVKTFDSYREYQETKELLLRKGKYTIRASWGELYEAAFDAPYFIGDTLCEIEPGVVSTIKTNCMLQNAKVNVEYNDDFLKVFKDDYSVVVTNGAGVLTLDKEEQRVAYFRSDENINLIISSTTHKGLDIVSKHKIEKAAPNALYNIILGIDVSVDSVIDQLVKPGITVDITMHTRDTVINIEAPTLPPDPDDGTDEPGGAISITGNGLDSPLEMTDAEATAGSVPVKVTIKASAGLKNVVVKIVAPALEAILGPENPFDLLNLTPTMTGILDGVGLVRPKEGDTEYTLDVTSMMKMLGGAGTYKFEVNVTDKAGNSLPKTLTIIIK</sequence>
<dbReference type="InterPro" id="IPR027840">
    <property type="entry name" value="DUF4493"/>
</dbReference>
<proteinExistence type="predicted"/>
<dbReference type="Proteomes" id="UP000236725">
    <property type="component" value="Unassembled WGS sequence"/>
</dbReference>
<name>A0A8G2BX51_9BACT</name>
<accession>A0A8G2BX51</accession>
<evidence type="ECO:0000313" key="2">
    <source>
        <dbReference type="Proteomes" id="UP000236725"/>
    </source>
</evidence>
<dbReference type="AlphaFoldDB" id="A0A8G2BX51"/>
<reference evidence="1 2" key="1">
    <citation type="submission" date="2016-10" db="EMBL/GenBank/DDBJ databases">
        <authorList>
            <person name="Varghese N."/>
            <person name="Submissions S."/>
        </authorList>
    </citation>
    <scope>NUCLEOTIDE SEQUENCE [LARGE SCALE GENOMIC DNA]</scope>
    <source>
        <strain evidence="1 2">DSM 29073</strain>
    </source>
</reference>